<evidence type="ECO:0000256" key="3">
    <source>
        <dbReference type="ARBA" id="ARBA00023027"/>
    </source>
</evidence>
<keyword evidence="5" id="KW-0753">Steroid metabolism</keyword>
<dbReference type="FunFam" id="3.40.50.720:FF:000084">
    <property type="entry name" value="Short-chain dehydrogenase reductase"/>
    <property type="match status" value="1"/>
</dbReference>
<dbReference type="PANTHER" id="PTHR43180:SF28">
    <property type="entry name" value="NAD(P)-BINDING ROSSMANN-FOLD SUPERFAMILY PROTEIN"/>
    <property type="match status" value="1"/>
</dbReference>
<dbReference type="RefSeq" id="WP_147209125.1">
    <property type="nucleotide sequence ID" value="NZ_BJYM01000003.1"/>
</dbReference>
<dbReference type="AlphaFoldDB" id="A0A511ZFE7"/>
<accession>A0A511ZFE7</accession>
<gene>
    <name evidence="6" type="ORF">OSO01_09170</name>
</gene>
<evidence type="ECO:0000256" key="2">
    <source>
        <dbReference type="ARBA" id="ARBA00023002"/>
    </source>
</evidence>
<dbReference type="NCBIfam" id="NF005559">
    <property type="entry name" value="PRK07231.1"/>
    <property type="match status" value="1"/>
</dbReference>
<proteinExistence type="inferred from homology"/>
<dbReference type="EMBL" id="BJYM01000003">
    <property type="protein sequence ID" value="GEN86178.1"/>
    <property type="molecule type" value="Genomic_DNA"/>
</dbReference>
<dbReference type="PRINTS" id="PR00080">
    <property type="entry name" value="SDRFAMILY"/>
</dbReference>
<dbReference type="OrthoDB" id="286404at2"/>
<dbReference type="GO" id="GO:0016491">
    <property type="term" value="F:oxidoreductase activity"/>
    <property type="evidence" value="ECO:0007669"/>
    <property type="project" value="UniProtKB-KW"/>
</dbReference>
<dbReference type="SUPFAM" id="SSF51735">
    <property type="entry name" value="NAD(P)-binding Rossmann-fold domains"/>
    <property type="match status" value="1"/>
</dbReference>
<dbReference type="Proteomes" id="UP000321558">
    <property type="component" value="Unassembled WGS sequence"/>
</dbReference>
<dbReference type="PRINTS" id="PR00081">
    <property type="entry name" value="GDHRDH"/>
</dbReference>
<dbReference type="InterPro" id="IPR036291">
    <property type="entry name" value="NAD(P)-bd_dom_sf"/>
</dbReference>
<name>A0A511ZFE7_9BACI</name>
<organism evidence="6 7">
    <name type="scientific">Oceanobacillus sojae</name>
    <dbReference type="NCBI Taxonomy" id="582851"/>
    <lineage>
        <taxon>Bacteria</taxon>
        <taxon>Bacillati</taxon>
        <taxon>Bacillota</taxon>
        <taxon>Bacilli</taxon>
        <taxon>Bacillales</taxon>
        <taxon>Bacillaceae</taxon>
        <taxon>Oceanobacillus</taxon>
    </lineage>
</organism>
<evidence type="ECO:0000313" key="6">
    <source>
        <dbReference type="EMBL" id="GEN86178.1"/>
    </source>
</evidence>
<dbReference type="GO" id="GO:0008206">
    <property type="term" value="P:bile acid metabolic process"/>
    <property type="evidence" value="ECO:0007669"/>
    <property type="project" value="UniProtKB-ARBA"/>
</dbReference>
<keyword evidence="3" id="KW-0520">NAD</keyword>
<dbReference type="Gene3D" id="3.40.50.720">
    <property type="entry name" value="NAD(P)-binding Rossmann-like Domain"/>
    <property type="match status" value="1"/>
</dbReference>
<dbReference type="PROSITE" id="PS00061">
    <property type="entry name" value="ADH_SHORT"/>
    <property type="match status" value="1"/>
</dbReference>
<dbReference type="InterPro" id="IPR020904">
    <property type="entry name" value="Sc_DH/Rdtase_CS"/>
</dbReference>
<comment type="caution">
    <text evidence="6">The sequence shown here is derived from an EMBL/GenBank/DDBJ whole genome shotgun (WGS) entry which is preliminary data.</text>
</comment>
<dbReference type="PANTHER" id="PTHR43180">
    <property type="entry name" value="3-OXOACYL-(ACYL-CARRIER-PROTEIN) REDUCTASE (AFU_ORTHOLOGUE AFUA_6G11210)"/>
    <property type="match status" value="1"/>
</dbReference>
<comment type="similarity">
    <text evidence="1">Belongs to the short-chain dehydrogenases/reductases (SDR) family.</text>
</comment>
<evidence type="ECO:0000256" key="4">
    <source>
        <dbReference type="ARBA" id="ARBA00023098"/>
    </source>
</evidence>
<evidence type="ECO:0000313" key="7">
    <source>
        <dbReference type="Proteomes" id="UP000321558"/>
    </source>
</evidence>
<dbReference type="InterPro" id="IPR002347">
    <property type="entry name" value="SDR_fam"/>
</dbReference>
<sequence>MDRLAGKVAIITGAASGMGLAGAQLFSEQGAKVVATDVEVDLLEKKVDEIVKGGGDAIALRLDVSDQKSWDYVIDRTMEQYGKIDVLVNNAGIHMAKGILEAELDDWNKVMAINTTGVWLGMKAVIPHMQKQGGGSIVNTSSIAAIVGGIGDAEGAAYSASKGAVRSLTKHAAQWFGEDNIRVNSVHPGAIFTGMAEKTGIKSREQMGENFKGRTPLKPYAGESLDIANAYLYLASDESKYVTGLELVVDGGWTTSS</sequence>
<evidence type="ECO:0000256" key="1">
    <source>
        <dbReference type="ARBA" id="ARBA00006484"/>
    </source>
</evidence>
<protein>
    <submittedName>
        <fullName evidence="6">2,5-dichloro-2,5-cyclohexadiene-1,4-diol dehydrogenase</fullName>
    </submittedName>
</protein>
<keyword evidence="7" id="KW-1185">Reference proteome</keyword>
<evidence type="ECO:0000256" key="5">
    <source>
        <dbReference type="ARBA" id="ARBA00023221"/>
    </source>
</evidence>
<keyword evidence="4" id="KW-0443">Lipid metabolism</keyword>
<keyword evidence="2" id="KW-0560">Oxidoreductase</keyword>
<dbReference type="Pfam" id="PF13561">
    <property type="entry name" value="adh_short_C2"/>
    <property type="match status" value="1"/>
</dbReference>
<reference evidence="6 7" key="1">
    <citation type="submission" date="2019-07" db="EMBL/GenBank/DDBJ databases">
        <title>Whole genome shotgun sequence of Oceanobacillus sojae NBRC 105379.</title>
        <authorList>
            <person name="Hosoyama A."/>
            <person name="Uohara A."/>
            <person name="Ohji S."/>
            <person name="Ichikawa N."/>
        </authorList>
    </citation>
    <scope>NUCLEOTIDE SEQUENCE [LARGE SCALE GENOMIC DNA]</scope>
    <source>
        <strain evidence="6 7">NBRC 105379</strain>
    </source>
</reference>